<accession>A0A1V9DDS4</accession>
<gene>
    <name evidence="1" type="ORF">B2J69_16760</name>
</gene>
<evidence type="ECO:0000313" key="2">
    <source>
        <dbReference type="Proteomes" id="UP000192769"/>
    </source>
</evidence>
<sequence length="59" mass="6641">MLLTLLLLFTKIRVANKLRRSAVEVQTHFFRLETEIAVDAVRQIAGRTDCVIQAALCAL</sequence>
<reference evidence="1 2" key="1">
    <citation type="submission" date="2017-02" db="EMBL/GenBank/DDBJ databases">
        <title>Whole genome shotgun sequence of Pantoea agglomerans strain AS1 isolated from a cycad, Zamia floridana in Central Florida, USA.</title>
        <authorList>
            <person name="Lata P."/>
            <person name="Govindarajan S."/>
            <person name="Qi F."/>
            <person name="Li J.-L."/>
            <person name="Maurya S.K."/>
            <person name="Sahoo M.K."/>
        </authorList>
    </citation>
    <scope>NUCLEOTIDE SEQUENCE [LARGE SCALE GENOMIC DNA]</scope>
    <source>
        <strain evidence="1 2">AS1</strain>
    </source>
</reference>
<proteinExistence type="predicted"/>
<evidence type="ECO:0000313" key="1">
    <source>
        <dbReference type="EMBL" id="OQP31854.1"/>
    </source>
</evidence>
<dbReference type="AlphaFoldDB" id="A0A1V9DDS4"/>
<organism evidence="1 2">
    <name type="scientific">Pantoea latae</name>
    <dbReference type="NCBI Taxonomy" id="1964541"/>
    <lineage>
        <taxon>Bacteria</taxon>
        <taxon>Pseudomonadati</taxon>
        <taxon>Pseudomonadota</taxon>
        <taxon>Gammaproteobacteria</taxon>
        <taxon>Enterobacterales</taxon>
        <taxon>Erwiniaceae</taxon>
        <taxon>Pantoea</taxon>
    </lineage>
</organism>
<keyword evidence="2" id="KW-1185">Reference proteome</keyword>
<dbReference type="Proteomes" id="UP000192769">
    <property type="component" value="Unassembled WGS sequence"/>
</dbReference>
<dbReference type="EMBL" id="MWUE01000025">
    <property type="protein sequence ID" value="OQP31854.1"/>
    <property type="molecule type" value="Genomic_DNA"/>
</dbReference>
<protein>
    <submittedName>
        <fullName evidence="1">Uncharacterized protein</fullName>
    </submittedName>
</protein>
<name>A0A1V9DDS4_9GAMM</name>
<comment type="caution">
    <text evidence="1">The sequence shown here is derived from an EMBL/GenBank/DDBJ whole genome shotgun (WGS) entry which is preliminary data.</text>
</comment>